<evidence type="ECO:0000256" key="4">
    <source>
        <dbReference type="ARBA" id="ARBA00022574"/>
    </source>
</evidence>
<organism evidence="7">
    <name type="scientific">Darwinula stevensoni</name>
    <dbReference type="NCBI Taxonomy" id="69355"/>
    <lineage>
        <taxon>Eukaryota</taxon>
        <taxon>Metazoa</taxon>
        <taxon>Ecdysozoa</taxon>
        <taxon>Arthropoda</taxon>
        <taxon>Crustacea</taxon>
        <taxon>Oligostraca</taxon>
        <taxon>Ostracoda</taxon>
        <taxon>Podocopa</taxon>
        <taxon>Podocopida</taxon>
        <taxon>Darwinulocopina</taxon>
        <taxon>Darwinuloidea</taxon>
        <taxon>Darwinulidae</taxon>
        <taxon>Darwinula</taxon>
    </lineage>
</organism>
<dbReference type="OrthoDB" id="2329734at2759"/>
<reference evidence="7" key="1">
    <citation type="submission" date="2020-11" db="EMBL/GenBank/DDBJ databases">
        <authorList>
            <person name="Tran Van P."/>
        </authorList>
    </citation>
    <scope>NUCLEOTIDE SEQUENCE</scope>
</reference>
<dbReference type="InterPro" id="IPR001680">
    <property type="entry name" value="WD40_rpt"/>
</dbReference>
<evidence type="ECO:0000313" key="8">
    <source>
        <dbReference type="Proteomes" id="UP000677054"/>
    </source>
</evidence>
<proteinExistence type="inferred from homology"/>
<evidence type="ECO:0000256" key="6">
    <source>
        <dbReference type="SAM" id="MobiDB-lite"/>
    </source>
</evidence>
<dbReference type="GO" id="GO:0042073">
    <property type="term" value="P:intraciliary transport"/>
    <property type="evidence" value="ECO:0007669"/>
    <property type="project" value="TreeGrafter"/>
</dbReference>
<feature type="compositionally biased region" description="Acidic residues" evidence="6">
    <location>
        <begin position="750"/>
        <end position="759"/>
    </location>
</feature>
<dbReference type="GO" id="GO:0007034">
    <property type="term" value="P:vacuolar transport"/>
    <property type="evidence" value="ECO:0007669"/>
    <property type="project" value="InterPro"/>
</dbReference>
<evidence type="ECO:0000313" key="7">
    <source>
        <dbReference type="EMBL" id="CAD7251549.1"/>
    </source>
</evidence>
<dbReference type="SUPFAM" id="SSF50978">
    <property type="entry name" value="WD40 repeat-like"/>
    <property type="match status" value="1"/>
</dbReference>
<dbReference type="Gene3D" id="6.10.140.1230">
    <property type="match status" value="1"/>
</dbReference>
<dbReference type="InterPro" id="IPR015943">
    <property type="entry name" value="WD40/YVTN_repeat-like_dom_sf"/>
</dbReference>
<protein>
    <submittedName>
        <fullName evidence="7">Uncharacterized protein</fullName>
    </submittedName>
</protein>
<dbReference type="GO" id="GO:0045504">
    <property type="term" value="F:dynein heavy chain binding"/>
    <property type="evidence" value="ECO:0007669"/>
    <property type="project" value="TreeGrafter"/>
</dbReference>
<keyword evidence="3" id="KW-0963">Cytoplasm</keyword>
<accession>A0A7R9FR17</accession>
<evidence type="ECO:0000256" key="1">
    <source>
        <dbReference type="ARBA" id="ARBA00004496"/>
    </source>
</evidence>
<sequence>MFTDVISDVIGIPSQRIRSKNHVDGGTLTDGIELRSSEVQSYSTSDAQVEALGLTHAVADKDGSEANIFKVLAFLEKAAPRMEKELKQATSSHAFDGYVLLDDVAEKSPKVLHSLNSGDISGMMVTGLSWNHMGTVLGAVYSAESHDNWCDHIGHLATWGITRSNFDGKKPTRQQTAKCCITGIAYHPLNPAIVATSTYNGEIMIWDFNNEDEPLLESSLAIMGTQKEPFTSLKWIRNFLDVRSQNQLLVSTGLDGRILLWGVNVTTGGLKVLRGYIVESDGITIPGHLVHHQTYVGILSIDFNPQDSSQCIVGCEGGVLAFCSLVSEKLAEGSFADAGLQLRNPVWQFLHPHVGNVTGVSWCPFSSDLVASCGIDGDIQIFNLKESVNPMVSIIAGVPCMSLVWSPARPLVLYVGNAKSEVFVFDLKQSHSNPTMILSTPELSGIVNALAFSAHSMKLLAAGSSKGNCVIWKLTEDLTSQQGQEMALLNDLMKSLDQQKGTGALYSIWYLYSLKYDYGNQLNSSQSFNFQLYLGYELEHGLGTQSGCLIAHLFLCMKTVMGLFGKSEQKSPKDQVREWCSRLRKEGIQREEDKVKKTLKDAAKKGDKDVCLILAKEIIHSRKAIGRIHIAQANLKSVEYQMQNQLATLRIAGSLQKSTDVMKAMHTLIKVPEVAATMQDLSKEMMRAGIMEEMMDDTMESALGDTDEMEEEAQQEIDKILWELTAGQLGQAPKAPKDQLPAAAEKEAEASDEENEEELSEMRSRLAALRS</sequence>
<keyword evidence="8" id="KW-1185">Reference proteome</keyword>
<dbReference type="EMBL" id="LR903146">
    <property type="protein sequence ID" value="CAD7251549.1"/>
    <property type="molecule type" value="Genomic_DNA"/>
</dbReference>
<evidence type="ECO:0000256" key="3">
    <source>
        <dbReference type="ARBA" id="ARBA00022490"/>
    </source>
</evidence>
<dbReference type="PANTHER" id="PTHR12442:SF26">
    <property type="entry name" value="CYTOPLASMIC DYNEIN 2 INTERMEDIATE CHAIN 2"/>
    <property type="match status" value="1"/>
</dbReference>
<evidence type="ECO:0000256" key="5">
    <source>
        <dbReference type="ARBA" id="ARBA00022737"/>
    </source>
</evidence>
<keyword evidence="5" id="KW-0677">Repeat</keyword>
<dbReference type="GO" id="GO:0045503">
    <property type="term" value="F:dynein light chain binding"/>
    <property type="evidence" value="ECO:0007669"/>
    <property type="project" value="TreeGrafter"/>
</dbReference>
<evidence type="ECO:0000256" key="2">
    <source>
        <dbReference type="ARBA" id="ARBA00006190"/>
    </source>
</evidence>
<dbReference type="InterPro" id="IPR050687">
    <property type="entry name" value="Dynein_IC"/>
</dbReference>
<comment type="similarity">
    <text evidence="2">Belongs to the SNF7 family.</text>
</comment>
<dbReference type="Pfam" id="PF03357">
    <property type="entry name" value="Snf7"/>
    <property type="match status" value="1"/>
</dbReference>
<dbReference type="EMBL" id="CAJPEV010003629">
    <property type="protein sequence ID" value="CAG0900187.1"/>
    <property type="molecule type" value="Genomic_DNA"/>
</dbReference>
<keyword evidence="4" id="KW-0853">WD repeat</keyword>
<dbReference type="GO" id="GO:0097014">
    <property type="term" value="C:ciliary plasm"/>
    <property type="evidence" value="ECO:0007669"/>
    <property type="project" value="TreeGrafter"/>
</dbReference>
<comment type="subcellular location">
    <subcellularLocation>
        <location evidence="1">Cytoplasm</location>
    </subcellularLocation>
</comment>
<dbReference type="AlphaFoldDB" id="A0A7R9FR17"/>
<dbReference type="InterPro" id="IPR005024">
    <property type="entry name" value="Snf7_fam"/>
</dbReference>
<feature type="region of interest" description="Disordered" evidence="6">
    <location>
        <begin position="728"/>
        <end position="771"/>
    </location>
</feature>
<dbReference type="Gene3D" id="2.130.10.10">
    <property type="entry name" value="YVTN repeat-like/Quinoprotein amine dehydrogenase"/>
    <property type="match status" value="2"/>
</dbReference>
<dbReference type="SMART" id="SM00320">
    <property type="entry name" value="WD40"/>
    <property type="match status" value="6"/>
</dbReference>
<dbReference type="InterPro" id="IPR036322">
    <property type="entry name" value="WD40_repeat_dom_sf"/>
</dbReference>
<dbReference type="Pfam" id="PF00400">
    <property type="entry name" value="WD40"/>
    <property type="match status" value="1"/>
</dbReference>
<name>A0A7R9FR17_9CRUS</name>
<gene>
    <name evidence="7" type="ORF">DSTB1V02_LOCUS11315</name>
</gene>
<dbReference type="Proteomes" id="UP000677054">
    <property type="component" value="Unassembled WGS sequence"/>
</dbReference>
<dbReference type="GO" id="GO:0005868">
    <property type="term" value="C:cytoplasmic dynein complex"/>
    <property type="evidence" value="ECO:0007669"/>
    <property type="project" value="TreeGrafter"/>
</dbReference>
<dbReference type="PANTHER" id="PTHR12442">
    <property type="entry name" value="DYNEIN INTERMEDIATE CHAIN"/>
    <property type="match status" value="1"/>
</dbReference>